<organism evidence="1 2">
    <name type="scientific">Streptomyces cadmiisoli</name>
    <dbReference type="NCBI Taxonomy" id="2184053"/>
    <lineage>
        <taxon>Bacteria</taxon>
        <taxon>Bacillati</taxon>
        <taxon>Actinomycetota</taxon>
        <taxon>Actinomycetes</taxon>
        <taxon>Kitasatosporales</taxon>
        <taxon>Streptomycetaceae</taxon>
        <taxon>Streptomyces</taxon>
        <taxon>Streptomyces aurantiacus group</taxon>
    </lineage>
</organism>
<geneLocation type="plasmid" evidence="1 2">
    <name>unnamed1</name>
</geneLocation>
<proteinExistence type="predicted"/>
<protein>
    <submittedName>
        <fullName evidence="1">Uncharacterized protein</fullName>
    </submittedName>
</protein>
<name>A0A2Z4JF60_9ACTN</name>
<dbReference type="EMBL" id="CP030074">
    <property type="protein sequence ID" value="AWW43650.1"/>
    <property type="molecule type" value="Genomic_DNA"/>
</dbReference>
<evidence type="ECO:0000313" key="2">
    <source>
        <dbReference type="Proteomes" id="UP000249616"/>
    </source>
</evidence>
<keyword evidence="2" id="KW-1185">Reference proteome</keyword>
<reference evidence="2" key="1">
    <citation type="submission" date="2018-06" db="EMBL/GenBank/DDBJ databases">
        <authorList>
            <person name="Li K."/>
        </authorList>
    </citation>
    <scope>NUCLEOTIDE SEQUENCE [LARGE SCALE GENOMIC DNA]</scope>
    <source>
        <strain evidence="2">ZFG47</strain>
        <plasmid evidence="2">unnamed1</plasmid>
    </source>
</reference>
<dbReference type="KEGG" id="scad:DN051_43065"/>
<evidence type="ECO:0000313" key="1">
    <source>
        <dbReference type="EMBL" id="AWW43650.1"/>
    </source>
</evidence>
<dbReference type="Proteomes" id="UP000249616">
    <property type="component" value="Plasmid unnamed1"/>
</dbReference>
<accession>A0A2Z4JF60</accession>
<gene>
    <name evidence="1" type="ORF">DN051_43065</name>
</gene>
<sequence>MELDARDWCASAHHEQRIAQALWEVDDPTPDEVREILNNLGYIDDRIHRLAHSGTTTRFLLDLRVDGGRLCLDGSAAGEQTDVEKCVAPRTGPITASGAE</sequence>
<dbReference type="AlphaFoldDB" id="A0A2Z4JF60"/>
<keyword evidence="1" id="KW-0614">Plasmid</keyword>